<name>A0A9P0D3Z5_9CUCU</name>
<keyword evidence="5" id="KW-0521">NADP</keyword>
<dbReference type="EC" id="1.-.-.-" evidence="8"/>
<keyword evidence="9" id="KW-0472">Membrane</keyword>
<organism evidence="10 11">
    <name type="scientific">Psylliodes chrysocephalus</name>
    <dbReference type="NCBI Taxonomy" id="3402493"/>
    <lineage>
        <taxon>Eukaryota</taxon>
        <taxon>Metazoa</taxon>
        <taxon>Ecdysozoa</taxon>
        <taxon>Arthropoda</taxon>
        <taxon>Hexapoda</taxon>
        <taxon>Insecta</taxon>
        <taxon>Pterygota</taxon>
        <taxon>Neoptera</taxon>
        <taxon>Endopterygota</taxon>
        <taxon>Coleoptera</taxon>
        <taxon>Polyphaga</taxon>
        <taxon>Cucujiformia</taxon>
        <taxon>Chrysomeloidea</taxon>
        <taxon>Chrysomelidae</taxon>
        <taxon>Galerucinae</taxon>
        <taxon>Alticini</taxon>
        <taxon>Psylliodes</taxon>
    </lineage>
</organism>
<dbReference type="InterPro" id="IPR036188">
    <property type="entry name" value="FAD/NAD-bd_sf"/>
</dbReference>
<evidence type="ECO:0000256" key="5">
    <source>
        <dbReference type="ARBA" id="ARBA00022857"/>
    </source>
</evidence>
<comment type="cofactor">
    <cofactor evidence="1 8">
        <name>FAD</name>
        <dbReference type="ChEBI" id="CHEBI:57692"/>
    </cofactor>
</comment>
<keyword evidence="9" id="KW-0812">Transmembrane</keyword>
<evidence type="ECO:0000256" key="3">
    <source>
        <dbReference type="ARBA" id="ARBA00022630"/>
    </source>
</evidence>
<dbReference type="GO" id="GO:0050661">
    <property type="term" value="F:NADP binding"/>
    <property type="evidence" value="ECO:0007669"/>
    <property type="project" value="InterPro"/>
</dbReference>
<dbReference type="PIRSF" id="PIRSF000332">
    <property type="entry name" value="FMO"/>
    <property type="match status" value="1"/>
</dbReference>
<reference evidence="10" key="1">
    <citation type="submission" date="2022-01" db="EMBL/GenBank/DDBJ databases">
        <authorList>
            <person name="King R."/>
        </authorList>
    </citation>
    <scope>NUCLEOTIDE SEQUENCE</scope>
</reference>
<keyword evidence="11" id="KW-1185">Reference proteome</keyword>
<dbReference type="EMBL" id="OV651817">
    <property type="protein sequence ID" value="CAH1110860.1"/>
    <property type="molecule type" value="Genomic_DNA"/>
</dbReference>
<evidence type="ECO:0000256" key="1">
    <source>
        <dbReference type="ARBA" id="ARBA00001974"/>
    </source>
</evidence>
<dbReference type="InterPro" id="IPR020946">
    <property type="entry name" value="Flavin_mOase-like"/>
</dbReference>
<dbReference type="InterPro" id="IPR050346">
    <property type="entry name" value="FMO-like"/>
</dbReference>
<keyword evidence="7 8" id="KW-0503">Monooxygenase</keyword>
<dbReference type="GO" id="GO:0004499">
    <property type="term" value="F:N,N-dimethylaniline monooxygenase activity"/>
    <property type="evidence" value="ECO:0007669"/>
    <property type="project" value="InterPro"/>
</dbReference>
<dbReference type="GO" id="GO:0050660">
    <property type="term" value="F:flavin adenine dinucleotide binding"/>
    <property type="evidence" value="ECO:0007669"/>
    <property type="project" value="InterPro"/>
</dbReference>
<comment type="similarity">
    <text evidence="2 8">Belongs to the FMO family.</text>
</comment>
<keyword evidence="9" id="KW-1133">Transmembrane helix</keyword>
<evidence type="ECO:0000256" key="9">
    <source>
        <dbReference type="SAM" id="Phobius"/>
    </source>
</evidence>
<dbReference type="OrthoDB" id="66881at2759"/>
<keyword evidence="4 8" id="KW-0274">FAD</keyword>
<dbReference type="Pfam" id="PF00743">
    <property type="entry name" value="FMO-like"/>
    <property type="match status" value="2"/>
</dbReference>
<evidence type="ECO:0000256" key="4">
    <source>
        <dbReference type="ARBA" id="ARBA00022827"/>
    </source>
</evidence>
<evidence type="ECO:0000313" key="10">
    <source>
        <dbReference type="EMBL" id="CAH1110860.1"/>
    </source>
</evidence>
<accession>A0A9P0D3Z5</accession>
<keyword evidence="6 8" id="KW-0560">Oxidoreductase</keyword>
<keyword evidence="3 8" id="KW-0285">Flavoprotein</keyword>
<evidence type="ECO:0000256" key="6">
    <source>
        <dbReference type="ARBA" id="ARBA00023002"/>
    </source>
</evidence>
<dbReference type="FunFam" id="3.50.50.60:FF:000138">
    <property type="entry name" value="Flavin-containing monooxygenase"/>
    <property type="match status" value="1"/>
</dbReference>
<dbReference type="PRINTS" id="PR00370">
    <property type="entry name" value="FMOXYGENASE"/>
</dbReference>
<evidence type="ECO:0000256" key="8">
    <source>
        <dbReference type="RuleBase" id="RU361177"/>
    </source>
</evidence>
<sequence length="409" mass="46918">MKIAVIGAGPAGLCALKSCLDENFSCDVFEKSGLIGGVWNYNEKTGLDEFGIPIHNSVYTDLWTNLPTDLMQFENFPFKCPVSFVRQPDVLKYINDYADAFNLRSHIQFYKHVEEIRPLPNNRWKISIRDLKSMGQELVIKEYDAVIICVGNFNKPLIPTFKGLDKFKGTVKHSYTYRKPDPYKNRKVLIVGKGPSGSDITGLVSKVAEKVVLSHRSPLREYAKFSENVKIKPVIAEFKENSVLFVDGTEEDITDVLLCTGYAFDYPFLTNECGIEVEDNYVKYLYKQIINAKHPTMAILGIPHTTFLLIMFGIQMRFFIAYLKGQFTASKETMIEDAINYEKHRKDEGGSLLKIKKEYYDDLSDTAKIQNIPPVYDKLFRHVLEVGPMKYQENYTILNDEEFIITKLH</sequence>
<proteinExistence type="inferred from homology"/>
<dbReference type="Gene3D" id="3.50.50.60">
    <property type="entry name" value="FAD/NAD(P)-binding domain"/>
    <property type="match status" value="2"/>
</dbReference>
<dbReference type="SUPFAM" id="SSF51905">
    <property type="entry name" value="FAD/NAD(P)-binding domain"/>
    <property type="match status" value="1"/>
</dbReference>
<dbReference type="AlphaFoldDB" id="A0A9P0D3Z5"/>
<dbReference type="InterPro" id="IPR000960">
    <property type="entry name" value="Flavin_mOase"/>
</dbReference>
<gene>
    <name evidence="10" type="ORF">PSYICH_LOCUS11735</name>
</gene>
<protein>
    <recommendedName>
        <fullName evidence="8">Flavin-containing monooxygenase</fullName>
        <ecNumber evidence="8">1.-.-.-</ecNumber>
    </recommendedName>
</protein>
<dbReference type="Proteomes" id="UP001153636">
    <property type="component" value="Chromosome 5"/>
</dbReference>
<evidence type="ECO:0000256" key="2">
    <source>
        <dbReference type="ARBA" id="ARBA00009183"/>
    </source>
</evidence>
<evidence type="ECO:0000313" key="11">
    <source>
        <dbReference type="Proteomes" id="UP001153636"/>
    </source>
</evidence>
<feature type="transmembrane region" description="Helical" evidence="9">
    <location>
        <begin position="297"/>
        <end position="314"/>
    </location>
</feature>
<dbReference type="PANTHER" id="PTHR23023">
    <property type="entry name" value="DIMETHYLANILINE MONOOXYGENASE"/>
    <property type="match status" value="1"/>
</dbReference>
<evidence type="ECO:0000256" key="7">
    <source>
        <dbReference type="ARBA" id="ARBA00023033"/>
    </source>
</evidence>